<organism evidence="3 4">
    <name type="scientific">Amycolatopsis thailandensis</name>
    <dbReference type="NCBI Taxonomy" id="589330"/>
    <lineage>
        <taxon>Bacteria</taxon>
        <taxon>Bacillati</taxon>
        <taxon>Actinomycetota</taxon>
        <taxon>Actinomycetes</taxon>
        <taxon>Pseudonocardiales</taxon>
        <taxon>Pseudonocardiaceae</taxon>
        <taxon>Amycolatopsis</taxon>
    </lineage>
</organism>
<dbReference type="Proteomes" id="UP000215223">
    <property type="component" value="Unassembled WGS sequence"/>
</dbReference>
<feature type="compositionally biased region" description="Basic and acidic residues" evidence="1">
    <location>
        <begin position="55"/>
        <end position="68"/>
    </location>
</feature>
<accession>A0A229S5D9</accession>
<feature type="compositionally biased region" description="Basic and acidic residues" evidence="1">
    <location>
        <begin position="1"/>
        <end position="11"/>
    </location>
</feature>
<dbReference type="AlphaFoldDB" id="A0A229S5D9"/>
<dbReference type="InterPro" id="IPR038740">
    <property type="entry name" value="BioF2-like_GNAT_dom"/>
</dbReference>
<dbReference type="EMBL" id="NMQT01000071">
    <property type="protein sequence ID" value="OXM54055.1"/>
    <property type="molecule type" value="Genomic_DNA"/>
</dbReference>
<name>A0A229S5D9_9PSEU</name>
<reference evidence="3 4" key="1">
    <citation type="submission" date="2017-07" db="EMBL/GenBank/DDBJ databases">
        <title>Amycolatopsis thailandensis Genome sequencing and assembly.</title>
        <authorList>
            <person name="Kaur N."/>
            <person name="Mayilraj S."/>
        </authorList>
    </citation>
    <scope>NUCLEOTIDE SEQUENCE [LARGE SCALE GENOMIC DNA]</scope>
    <source>
        <strain evidence="3 4">JCM 16380</strain>
    </source>
</reference>
<gene>
    <name evidence="3" type="ORF">CFP71_20195</name>
</gene>
<feature type="region of interest" description="Disordered" evidence="1">
    <location>
        <begin position="1"/>
        <end position="68"/>
    </location>
</feature>
<evidence type="ECO:0000313" key="4">
    <source>
        <dbReference type="Proteomes" id="UP000215223"/>
    </source>
</evidence>
<evidence type="ECO:0000256" key="1">
    <source>
        <dbReference type="SAM" id="MobiDB-lite"/>
    </source>
</evidence>
<comment type="caution">
    <text evidence="3">The sequence shown here is derived from an EMBL/GenBank/DDBJ whole genome shotgun (WGS) entry which is preliminary data.</text>
</comment>
<feature type="domain" description="BioF2-like acetyltransferase" evidence="2">
    <location>
        <begin position="218"/>
        <end position="362"/>
    </location>
</feature>
<sequence>MVARDGDDRGPQRHRPGAARRRRGRRPRLRFLQCHGLPAAPGPRGAHGRRRRRSLRGDRRSRETGQLDHQGRLMVSFSPALARLRYQWTAGTGAWARGHRLWAGLPGRRFASVLSTVPDRSLSLAYQGLPAGLTYILPYLTEQQSALAGRVSTVAGPAVTWRQLRHASPDADLVALGCSRRRALALPSAHSVLLPFRVHQLLDIVGDAEAMHKTVSANERRQFAKLRRKYEWTAELGTGEEDLRFFYERMHLPTMASRHGGSARSVDLDVATHELFHKGRLLFVTEGEKRVAGVLARLEDGGKVMRMRLLGVLDGDETHYRSGAVKAVYYLAMEWAAGNGVSRIDFSSADPYPGKGVFQFKRRFHPTLVHAENHYRDYRVHLRAKRDTPLVRDLLVATPMLTVDSADRLVAVHFFDGTRPAKENIRGDGPGVHATRLVDLDEFLAGLPVTPPTERTTRR</sequence>
<dbReference type="Pfam" id="PF13480">
    <property type="entry name" value="Acetyltransf_6"/>
    <property type="match status" value="1"/>
</dbReference>
<evidence type="ECO:0000259" key="2">
    <source>
        <dbReference type="Pfam" id="PF13480"/>
    </source>
</evidence>
<dbReference type="OrthoDB" id="3400076at2"/>
<evidence type="ECO:0000313" key="3">
    <source>
        <dbReference type="EMBL" id="OXM54055.1"/>
    </source>
</evidence>
<proteinExistence type="predicted"/>
<feature type="compositionally biased region" description="Basic residues" evidence="1">
    <location>
        <begin position="12"/>
        <end position="29"/>
    </location>
</feature>
<feature type="compositionally biased region" description="Low complexity" evidence="1">
    <location>
        <begin position="35"/>
        <end position="44"/>
    </location>
</feature>
<dbReference type="InterPro" id="IPR016181">
    <property type="entry name" value="Acyl_CoA_acyltransferase"/>
</dbReference>
<dbReference type="SUPFAM" id="SSF55729">
    <property type="entry name" value="Acyl-CoA N-acyltransferases (Nat)"/>
    <property type="match status" value="1"/>
</dbReference>
<dbReference type="Gene3D" id="3.40.630.30">
    <property type="match status" value="1"/>
</dbReference>
<protein>
    <recommendedName>
        <fullName evidence="2">BioF2-like acetyltransferase domain-containing protein</fullName>
    </recommendedName>
</protein>
<keyword evidence="4" id="KW-1185">Reference proteome</keyword>